<dbReference type="InterPro" id="IPR005706">
    <property type="entry name" value="Ribosomal_uS2_bac/mit/plastid"/>
</dbReference>
<dbReference type="SUPFAM" id="SSF52313">
    <property type="entry name" value="Ribosomal protein S2"/>
    <property type="match status" value="1"/>
</dbReference>
<dbReference type="GO" id="GO:0003735">
    <property type="term" value="F:structural constituent of ribosome"/>
    <property type="evidence" value="ECO:0007669"/>
    <property type="project" value="InterPro"/>
</dbReference>
<proteinExistence type="inferred from homology"/>
<evidence type="ECO:0000256" key="1">
    <source>
        <dbReference type="ARBA" id="ARBA00006242"/>
    </source>
</evidence>
<dbReference type="CDD" id="cd01425">
    <property type="entry name" value="RPS2"/>
    <property type="match status" value="1"/>
</dbReference>
<organism evidence="6 7">
    <name type="scientific">Candidatus Taylorbacteria bacterium CG10_big_fil_rev_8_21_14_0_10_41_48</name>
    <dbReference type="NCBI Taxonomy" id="1975024"/>
    <lineage>
        <taxon>Bacteria</taxon>
        <taxon>Candidatus Tayloriibacteriota</taxon>
    </lineage>
</organism>
<evidence type="ECO:0000313" key="6">
    <source>
        <dbReference type="EMBL" id="PJE74229.1"/>
    </source>
</evidence>
<dbReference type="PANTHER" id="PTHR12534">
    <property type="entry name" value="30S RIBOSOMAL PROTEIN S2 PROKARYOTIC AND ORGANELLAR"/>
    <property type="match status" value="1"/>
</dbReference>
<sequence>MIKDKNSAIEAMFKVGAHFGLVKARRHPSTKSFLFGAKNNVEIFDLEKTSEALEKAKAFVASVAVSGKQSLWVAGKSEAKAALAKAASKIGQPMVAGRWIGGTLTNFKEIQKRISKYEGRLLEKERGELAKYTKKERLLIDREIANLEELFGGIVSMKEKPGVMIVVDPKKEAIAVEEARQVGVKVIAIASSDCDISLVDFAIPANDASASSVAYFLDELAKSYNDAKVVKPASNTK</sequence>
<dbReference type="PRINTS" id="PR00395">
    <property type="entry name" value="RIBOSOMALS2"/>
</dbReference>
<comment type="caution">
    <text evidence="6">The sequence shown here is derived from an EMBL/GenBank/DDBJ whole genome shotgun (WGS) entry which is preliminary data.</text>
</comment>
<name>A0A2M8LC92_9BACT</name>
<dbReference type="Gene3D" id="3.40.50.10490">
    <property type="entry name" value="Glucose-6-phosphate isomerase like protein, domain 1"/>
    <property type="match status" value="1"/>
</dbReference>
<dbReference type="HAMAP" id="MF_00291_B">
    <property type="entry name" value="Ribosomal_uS2_B"/>
    <property type="match status" value="1"/>
</dbReference>
<dbReference type="AlphaFoldDB" id="A0A2M8LC92"/>
<dbReference type="GO" id="GO:0006412">
    <property type="term" value="P:translation"/>
    <property type="evidence" value="ECO:0007669"/>
    <property type="project" value="UniProtKB-UniRule"/>
</dbReference>
<dbReference type="Gene3D" id="1.10.287.610">
    <property type="entry name" value="Helix hairpin bin"/>
    <property type="match status" value="1"/>
</dbReference>
<evidence type="ECO:0000256" key="2">
    <source>
        <dbReference type="ARBA" id="ARBA00022980"/>
    </source>
</evidence>
<dbReference type="Pfam" id="PF00318">
    <property type="entry name" value="Ribosomal_S2"/>
    <property type="match status" value="1"/>
</dbReference>
<protein>
    <recommendedName>
        <fullName evidence="4 5">Small ribosomal subunit protein uS2</fullName>
    </recommendedName>
</protein>
<keyword evidence="2 5" id="KW-0689">Ribosomal protein</keyword>
<keyword evidence="3 5" id="KW-0687">Ribonucleoprotein</keyword>
<reference evidence="7" key="1">
    <citation type="submission" date="2017-09" db="EMBL/GenBank/DDBJ databases">
        <title>Depth-based differentiation of microbial function through sediment-hosted aquifers and enrichment of novel symbionts in the deep terrestrial subsurface.</title>
        <authorList>
            <person name="Probst A.J."/>
            <person name="Ladd B."/>
            <person name="Jarett J.K."/>
            <person name="Geller-Mcgrath D.E."/>
            <person name="Sieber C.M.K."/>
            <person name="Emerson J.B."/>
            <person name="Anantharaman K."/>
            <person name="Thomas B.C."/>
            <person name="Malmstrom R."/>
            <person name="Stieglmeier M."/>
            <person name="Klingl A."/>
            <person name="Woyke T."/>
            <person name="Ryan C.M."/>
            <person name="Banfield J.F."/>
        </authorList>
    </citation>
    <scope>NUCLEOTIDE SEQUENCE [LARGE SCALE GENOMIC DNA]</scope>
</reference>
<dbReference type="NCBIfam" id="TIGR01011">
    <property type="entry name" value="rpsB_bact"/>
    <property type="match status" value="1"/>
</dbReference>
<evidence type="ECO:0000256" key="3">
    <source>
        <dbReference type="ARBA" id="ARBA00023274"/>
    </source>
</evidence>
<evidence type="ECO:0000256" key="4">
    <source>
        <dbReference type="ARBA" id="ARBA00035256"/>
    </source>
</evidence>
<gene>
    <name evidence="5 6" type="primary">rpsB</name>
    <name evidence="6" type="ORF">COV01_01905</name>
</gene>
<evidence type="ECO:0000313" key="7">
    <source>
        <dbReference type="Proteomes" id="UP000228700"/>
    </source>
</evidence>
<dbReference type="PANTHER" id="PTHR12534:SF0">
    <property type="entry name" value="SMALL RIBOSOMAL SUBUNIT PROTEIN US2M"/>
    <property type="match status" value="1"/>
</dbReference>
<accession>A0A2M8LC92</accession>
<dbReference type="GO" id="GO:0022627">
    <property type="term" value="C:cytosolic small ribosomal subunit"/>
    <property type="evidence" value="ECO:0007669"/>
    <property type="project" value="TreeGrafter"/>
</dbReference>
<dbReference type="InterPro" id="IPR001865">
    <property type="entry name" value="Ribosomal_uS2"/>
</dbReference>
<comment type="similarity">
    <text evidence="1 5">Belongs to the universal ribosomal protein uS2 family.</text>
</comment>
<dbReference type="Proteomes" id="UP000228700">
    <property type="component" value="Unassembled WGS sequence"/>
</dbReference>
<evidence type="ECO:0000256" key="5">
    <source>
        <dbReference type="HAMAP-Rule" id="MF_00291"/>
    </source>
</evidence>
<dbReference type="InterPro" id="IPR023591">
    <property type="entry name" value="Ribosomal_uS2_flav_dom_sf"/>
</dbReference>
<dbReference type="EMBL" id="PFEQ01000009">
    <property type="protein sequence ID" value="PJE74229.1"/>
    <property type="molecule type" value="Genomic_DNA"/>
</dbReference>